<proteinExistence type="predicted"/>
<evidence type="ECO:0000313" key="1">
    <source>
        <dbReference type="EMBL" id="RZC76510.1"/>
    </source>
</evidence>
<organism evidence="1 2">
    <name type="scientific">Papaver somniferum</name>
    <name type="common">Opium poppy</name>
    <dbReference type="NCBI Taxonomy" id="3469"/>
    <lineage>
        <taxon>Eukaryota</taxon>
        <taxon>Viridiplantae</taxon>
        <taxon>Streptophyta</taxon>
        <taxon>Embryophyta</taxon>
        <taxon>Tracheophyta</taxon>
        <taxon>Spermatophyta</taxon>
        <taxon>Magnoliopsida</taxon>
        <taxon>Ranunculales</taxon>
        <taxon>Papaveraceae</taxon>
        <taxon>Papaveroideae</taxon>
        <taxon>Papaver</taxon>
    </lineage>
</organism>
<accession>A0A4Y7KVW4</accession>
<evidence type="ECO:0000313" key="2">
    <source>
        <dbReference type="Proteomes" id="UP000316621"/>
    </source>
</evidence>
<keyword evidence="2" id="KW-1185">Reference proteome</keyword>
<dbReference type="Proteomes" id="UP000316621">
    <property type="component" value="Chromosome 9"/>
</dbReference>
<dbReference type="EMBL" id="CM010723">
    <property type="protein sequence ID" value="RZC76510.1"/>
    <property type="molecule type" value="Genomic_DNA"/>
</dbReference>
<sequence>GICSVLSKTMNPCRDLTNEFDSCKPSADRDWEISPDKNEWHTDFQAENMYSFEDGIEIFDEETYIEDNGNINLLDRENDDELHDKEIAANNVKELTEEEINLIRPLAFYKQVQSRTF</sequence>
<protein>
    <submittedName>
        <fullName evidence="1">Uncharacterized protein</fullName>
    </submittedName>
</protein>
<dbReference type="Gramene" id="RZC76510">
    <property type="protein sequence ID" value="RZC76510"/>
    <property type="gene ID" value="C5167_000584"/>
</dbReference>
<name>A0A4Y7KVW4_PAPSO</name>
<gene>
    <name evidence="1" type="ORF">C5167_000584</name>
</gene>
<reference evidence="1 2" key="1">
    <citation type="journal article" date="2018" name="Science">
        <title>The opium poppy genome and morphinan production.</title>
        <authorList>
            <person name="Guo L."/>
            <person name="Winzer T."/>
            <person name="Yang X."/>
            <person name="Li Y."/>
            <person name="Ning Z."/>
            <person name="He Z."/>
            <person name="Teodor R."/>
            <person name="Lu Y."/>
            <person name="Bowser T.A."/>
            <person name="Graham I.A."/>
            <person name="Ye K."/>
        </authorList>
    </citation>
    <scope>NUCLEOTIDE SEQUENCE [LARGE SCALE GENOMIC DNA]</scope>
    <source>
        <strain evidence="2">cv. HN1</strain>
        <tissue evidence="1">Leaves</tissue>
    </source>
</reference>
<dbReference type="AlphaFoldDB" id="A0A4Y7KVW4"/>
<feature type="non-terminal residue" evidence="1">
    <location>
        <position position="1"/>
    </location>
</feature>